<proteinExistence type="predicted"/>
<name>A0ABX0D9A3_9MICC</name>
<comment type="caution">
    <text evidence="3">The sequence shown here is derived from an EMBL/GenBank/DDBJ whole genome shotgun (WGS) entry which is preliminary data.</text>
</comment>
<protein>
    <submittedName>
        <fullName evidence="3">VWA domain-containing protein</fullName>
    </submittedName>
</protein>
<dbReference type="SUPFAM" id="SSF53300">
    <property type="entry name" value="vWA-like"/>
    <property type="match status" value="1"/>
</dbReference>
<dbReference type="Pfam" id="PF13519">
    <property type="entry name" value="VWA_2"/>
    <property type="match status" value="1"/>
</dbReference>
<feature type="domain" description="VWFA" evidence="2">
    <location>
        <begin position="67"/>
        <end position="257"/>
    </location>
</feature>
<feature type="transmembrane region" description="Helical" evidence="1">
    <location>
        <begin position="35"/>
        <end position="54"/>
    </location>
</feature>
<evidence type="ECO:0000313" key="4">
    <source>
        <dbReference type="Proteomes" id="UP000479226"/>
    </source>
</evidence>
<dbReference type="RefSeq" id="WP_165180555.1">
    <property type="nucleotide sequence ID" value="NZ_JAAKZI010000003.1"/>
</dbReference>
<keyword evidence="1" id="KW-0812">Transmembrane</keyword>
<dbReference type="PROSITE" id="PS50234">
    <property type="entry name" value="VWFA"/>
    <property type="match status" value="1"/>
</dbReference>
<dbReference type="EMBL" id="JAAKZI010000003">
    <property type="protein sequence ID" value="NGN82455.1"/>
    <property type="molecule type" value="Genomic_DNA"/>
</dbReference>
<keyword evidence="1" id="KW-1133">Transmembrane helix</keyword>
<feature type="transmembrane region" description="Helical" evidence="1">
    <location>
        <begin position="302"/>
        <end position="325"/>
    </location>
</feature>
<evidence type="ECO:0000259" key="2">
    <source>
        <dbReference type="PROSITE" id="PS50234"/>
    </source>
</evidence>
<gene>
    <name evidence="3" type="ORF">G6N77_03125</name>
</gene>
<sequence length="335" mass="34558">MTLEPILPPWLFWISAALLAGFAAALLARRRTPARWRYAALVLLVVAAAARPGIPGASAPVAAAELNVFFVVDTTPSAGAEDFDGNRLRLDGMKGDINAIAGRLAGARFSLITFDSTAKVVLPLTTDATALRTAADILSPQTAYVSQGSSVTGANALLGTRLAAAAKAHPERPRLVFYLGDGEQTSANPPEPFAAGTKLVDGGAVLGYGTSSGGKMRDYAFGTNKPGDYITDRSTRDGRPALSVIDEKTLQAIAGQLGVPYVHRQKAAGIDAALADSAPRAAIAAVNGGTEDRQGAGRTELYWLPALAGFGVALGGLLASVRALARLGRVRGRAA</sequence>
<organism evidence="3 4">
    <name type="scientific">Arthrobacter silviterrae</name>
    <dbReference type="NCBI Taxonomy" id="2026658"/>
    <lineage>
        <taxon>Bacteria</taxon>
        <taxon>Bacillati</taxon>
        <taxon>Actinomycetota</taxon>
        <taxon>Actinomycetes</taxon>
        <taxon>Micrococcales</taxon>
        <taxon>Micrococcaceae</taxon>
        <taxon>Arthrobacter</taxon>
    </lineage>
</organism>
<dbReference type="CDD" id="cd00198">
    <property type="entry name" value="vWFA"/>
    <property type="match status" value="1"/>
</dbReference>
<feature type="transmembrane region" description="Helical" evidence="1">
    <location>
        <begin position="6"/>
        <end position="28"/>
    </location>
</feature>
<evidence type="ECO:0000256" key="1">
    <source>
        <dbReference type="SAM" id="Phobius"/>
    </source>
</evidence>
<dbReference type="InterPro" id="IPR036465">
    <property type="entry name" value="vWFA_dom_sf"/>
</dbReference>
<keyword evidence="1" id="KW-0472">Membrane</keyword>
<dbReference type="Proteomes" id="UP000479226">
    <property type="component" value="Unassembled WGS sequence"/>
</dbReference>
<reference evidence="3 4" key="1">
    <citation type="submission" date="2020-02" db="EMBL/GenBank/DDBJ databases">
        <title>Genome sequence of the type strain DSM 27180 of Arthrobacter silviterrae.</title>
        <authorList>
            <person name="Gao J."/>
            <person name="Sun J."/>
        </authorList>
    </citation>
    <scope>NUCLEOTIDE SEQUENCE [LARGE SCALE GENOMIC DNA]</scope>
    <source>
        <strain evidence="3 4">DSM 27180</strain>
    </source>
</reference>
<dbReference type="InterPro" id="IPR002035">
    <property type="entry name" value="VWF_A"/>
</dbReference>
<accession>A0ABX0D9A3</accession>
<dbReference type="Gene3D" id="3.40.50.410">
    <property type="entry name" value="von Willebrand factor, type A domain"/>
    <property type="match status" value="1"/>
</dbReference>
<dbReference type="SMART" id="SM00327">
    <property type="entry name" value="VWA"/>
    <property type="match status" value="1"/>
</dbReference>
<keyword evidence="4" id="KW-1185">Reference proteome</keyword>
<evidence type="ECO:0000313" key="3">
    <source>
        <dbReference type="EMBL" id="NGN82455.1"/>
    </source>
</evidence>